<reference evidence="10" key="1">
    <citation type="submission" date="2019-06" db="EMBL/GenBank/DDBJ databases">
        <title>Draft genome sequence of the griseofulvin-producing fungus Xylaria cubensis strain G536.</title>
        <authorList>
            <person name="Mead M.E."/>
            <person name="Raja H.A."/>
            <person name="Steenwyk J.L."/>
            <person name="Knowles S.L."/>
            <person name="Oberlies N.H."/>
            <person name="Rokas A."/>
        </authorList>
    </citation>
    <scope>NUCLEOTIDE SEQUENCE [LARGE SCALE GENOMIC DNA]</scope>
    <source>
        <strain evidence="10">G536</strain>
    </source>
</reference>
<dbReference type="InterPro" id="IPR051104">
    <property type="entry name" value="FAD_monoxygenase"/>
</dbReference>
<keyword evidence="7" id="KW-0812">Transmembrane</keyword>
<feature type="compositionally biased region" description="Low complexity" evidence="6">
    <location>
        <begin position="159"/>
        <end position="173"/>
    </location>
</feature>
<keyword evidence="10" id="KW-1185">Reference proteome</keyword>
<organism evidence="9 10">
    <name type="scientific">Xylaria flabelliformis</name>
    <dbReference type="NCBI Taxonomy" id="2512241"/>
    <lineage>
        <taxon>Eukaryota</taxon>
        <taxon>Fungi</taxon>
        <taxon>Dikarya</taxon>
        <taxon>Ascomycota</taxon>
        <taxon>Pezizomycotina</taxon>
        <taxon>Sordariomycetes</taxon>
        <taxon>Xylariomycetidae</taxon>
        <taxon>Xylariales</taxon>
        <taxon>Xylariaceae</taxon>
        <taxon>Xylaria</taxon>
    </lineage>
</organism>
<dbReference type="Proteomes" id="UP000319160">
    <property type="component" value="Unassembled WGS sequence"/>
</dbReference>
<feature type="domain" description="FAD-binding" evidence="8">
    <location>
        <begin position="573"/>
        <end position="806"/>
    </location>
</feature>
<sequence length="857" mass="94719">MTSIHTPSIVTKSLFGWFATFQSPPLLTQFSAASECYRQELKLVIKTINYSDQGSTDTVYGGYCCGTNFNLGITPVNSGDYTEYECLSSFEPPVTAYLTWDQEHRLGGTTVLDSPVIAKGSYIIIYWHEKDLSSFPESLAASLRAGMGLPAYPTSTIRLTTPTESSSTPTLTDPDTERQNSSVHIPNGVIAGISIGVGVAVLLIGALGYLALSRRWKKPGRNSKQQDKTSSAMRTNGFGWIRRITWWKRDLPDLPEMDQGQNIFKYFRGGEWRAELHGTHTRNPNDNSQVGHDHDLTAVVGDPIELEGSVPVRQEAVPEAISEADHEQNRTLAHSSKLCGVSTVIAAAFPPGAARAELHGNIILSRDPRIDGKPHYQSRDVFEVCYDEGECCSIAILTTSDNQLYHLIKINPRRLTTKMTTPSSTKPFNLAIVGGGITGLTLAIVLLKHNIPFTVYEAAAHFGEIGAGVGFGPNAVSAINLISPEMKEAYRRCRTLQWESKENVWFTTMVGDRRKTGDDGETFEYRGQPGWKVGDKLWQTVYPDLSKIGRIGGVHRAHFLDELVKLIPSSVARFGKRLTNLTKAEDSEDVILHFADGTTAQHTAVLGCDGIKSQTRKLLFGSDEYSAVFSGKVAYRGLVPMTKANELLGEEKAQNTHIYFGYHGHILTFPIEMGKTMNVVAFASRDSWPSKEWVVQVTKEELLADFKTWGPTALDILSAMEKHDVWALFNDPPAPTYYGTQPRICLVGDAAHATTPHQGAGAGMCIEDCYILGNLIGEANSVQDLDKVFKAYDEVRRERTQKLVTTSKEAGQLWDFELEGDDLDALQKNMENRLLWIWNIDLPAELERAKAIFGQSA</sequence>
<evidence type="ECO:0000313" key="10">
    <source>
        <dbReference type="Proteomes" id="UP000319160"/>
    </source>
</evidence>
<dbReference type="STRING" id="2512241.A0A553HQS3"/>
<feature type="transmembrane region" description="Helical" evidence="7">
    <location>
        <begin position="189"/>
        <end position="212"/>
    </location>
</feature>
<keyword evidence="7" id="KW-1133">Transmembrane helix</keyword>
<dbReference type="PANTHER" id="PTHR46720:SF3">
    <property type="entry name" value="FAD-BINDING DOMAIN-CONTAINING PROTEIN-RELATED"/>
    <property type="match status" value="1"/>
</dbReference>
<dbReference type="GO" id="GO:0016491">
    <property type="term" value="F:oxidoreductase activity"/>
    <property type="evidence" value="ECO:0007669"/>
    <property type="project" value="UniProtKB-KW"/>
</dbReference>
<name>A0A553HQS3_9PEZI</name>
<dbReference type="OrthoDB" id="417877at2759"/>
<evidence type="ECO:0000259" key="8">
    <source>
        <dbReference type="Pfam" id="PF01494"/>
    </source>
</evidence>
<dbReference type="EMBL" id="VFLP01000057">
    <property type="protein sequence ID" value="TRX90308.1"/>
    <property type="molecule type" value="Genomic_DNA"/>
</dbReference>
<accession>A0A553HQS3</accession>
<evidence type="ECO:0000256" key="1">
    <source>
        <dbReference type="ARBA" id="ARBA00005179"/>
    </source>
</evidence>
<proteinExistence type="inferred from homology"/>
<dbReference type="GO" id="GO:0044550">
    <property type="term" value="P:secondary metabolite biosynthetic process"/>
    <property type="evidence" value="ECO:0007669"/>
    <property type="project" value="TreeGrafter"/>
</dbReference>
<gene>
    <name evidence="9" type="ORF">FHL15_008853</name>
</gene>
<dbReference type="GO" id="GO:0071949">
    <property type="term" value="F:FAD binding"/>
    <property type="evidence" value="ECO:0007669"/>
    <property type="project" value="InterPro"/>
</dbReference>
<keyword evidence="4" id="KW-0274">FAD</keyword>
<dbReference type="Pfam" id="PF01494">
    <property type="entry name" value="FAD_binding_3"/>
    <property type="match status" value="1"/>
</dbReference>
<keyword evidence="7" id="KW-0472">Membrane</keyword>
<dbReference type="Pfam" id="PF13450">
    <property type="entry name" value="NAD_binding_8"/>
    <property type="match status" value="1"/>
</dbReference>
<dbReference type="Gene3D" id="3.50.50.60">
    <property type="entry name" value="FAD/NAD(P)-binding domain"/>
    <property type="match status" value="1"/>
</dbReference>
<evidence type="ECO:0000256" key="4">
    <source>
        <dbReference type="ARBA" id="ARBA00022827"/>
    </source>
</evidence>
<dbReference type="PANTHER" id="PTHR46720">
    <property type="entry name" value="HYDROXYLASE, PUTATIVE (AFU_ORTHOLOGUE AFUA_3G01460)-RELATED"/>
    <property type="match status" value="1"/>
</dbReference>
<dbReference type="SUPFAM" id="SSF54373">
    <property type="entry name" value="FAD-linked reductases, C-terminal domain"/>
    <property type="match status" value="1"/>
</dbReference>
<comment type="similarity">
    <text evidence="2">Belongs to the paxM FAD-dependent monooxygenase family.</text>
</comment>
<dbReference type="SUPFAM" id="SSF51905">
    <property type="entry name" value="FAD/NAD(P)-binding domain"/>
    <property type="match status" value="1"/>
</dbReference>
<feature type="transmembrane region" description="Helical" evidence="7">
    <location>
        <begin position="428"/>
        <end position="447"/>
    </location>
</feature>
<evidence type="ECO:0000256" key="3">
    <source>
        <dbReference type="ARBA" id="ARBA00022630"/>
    </source>
</evidence>
<keyword evidence="5" id="KW-0560">Oxidoreductase</keyword>
<dbReference type="InterPro" id="IPR002938">
    <property type="entry name" value="FAD-bd"/>
</dbReference>
<dbReference type="PRINTS" id="PR00420">
    <property type="entry name" value="RNGMNOXGNASE"/>
</dbReference>
<evidence type="ECO:0000256" key="6">
    <source>
        <dbReference type="SAM" id="MobiDB-lite"/>
    </source>
</evidence>
<protein>
    <recommendedName>
        <fullName evidence="8">FAD-binding domain-containing protein</fullName>
    </recommendedName>
</protein>
<comment type="caution">
    <text evidence="9">The sequence shown here is derived from an EMBL/GenBank/DDBJ whole genome shotgun (WGS) entry which is preliminary data.</text>
</comment>
<evidence type="ECO:0000256" key="7">
    <source>
        <dbReference type="SAM" id="Phobius"/>
    </source>
</evidence>
<dbReference type="AlphaFoldDB" id="A0A553HQS3"/>
<evidence type="ECO:0000256" key="2">
    <source>
        <dbReference type="ARBA" id="ARBA00007992"/>
    </source>
</evidence>
<dbReference type="FunFam" id="3.50.50.60:FF:000153">
    <property type="entry name" value="Salicylate hydroxylase, putative"/>
    <property type="match status" value="1"/>
</dbReference>
<dbReference type="InterPro" id="IPR036188">
    <property type="entry name" value="FAD/NAD-bd_sf"/>
</dbReference>
<feature type="region of interest" description="Disordered" evidence="6">
    <location>
        <begin position="158"/>
        <end position="180"/>
    </location>
</feature>
<evidence type="ECO:0000256" key="5">
    <source>
        <dbReference type="ARBA" id="ARBA00023002"/>
    </source>
</evidence>
<keyword evidence="3" id="KW-0285">Flavoprotein</keyword>
<evidence type="ECO:0000313" key="9">
    <source>
        <dbReference type="EMBL" id="TRX90308.1"/>
    </source>
</evidence>
<comment type="pathway">
    <text evidence="1">Secondary metabolite biosynthesis.</text>
</comment>